<gene>
    <name evidence="2" type="ORF">CEW87_14575</name>
</gene>
<organism evidence="2 3">
    <name type="scientific">Parazoarcus communis</name>
    <dbReference type="NCBI Taxonomy" id="41977"/>
    <lineage>
        <taxon>Bacteria</taxon>
        <taxon>Pseudomonadati</taxon>
        <taxon>Pseudomonadota</taxon>
        <taxon>Betaproteobacteria</taxon>
        <taxon>Rhodocyclales</taxon>
        <taxon>Zoogloeaceae</taxon>
        <taxon>Parazoarcus</taxon>
    </lineage>
</organism>
<proteinExistence type="predicted"/>
<feature type="transmembrane region" description="Helical" evidence="1">
    <location>
        <begin position="15"/>
        <end position="38"/>
    </location>
</feature>
<name>A0A2U8H4C3_9RHOO</name>
<accession>A0A2U8H4C3</accession>
<evidence type="ECO:0000313" key="2">
    <source>
        <dbReference type="EMBL" id="AWI80478.1"/>
    </source>
</evidence>
<dbReference type="RefSeq" id="WP_108974102.1">
    <property type="nucleotide sequence ID" value="NZ_CP022188.1"/>
</dbReference>
<dbReference type="AlphaFoldDB" id="A0A2U8H4C3"/>
<protein>
    <submittedName>
        <fullName evidence="2">Uncharacterized protein</fullName>
    </submittedName>
</protein>
<evidence type="ECO:0000256" key="1">
    <source>
        <dbReference type="SAM" id="Phobius"/>
    </source>
</evidence>
<keyword evidence="1" id="KW-0812">Transmembrane</keyword>
<reference evidence="2 3" key="1">
    <citation type="submission" date="2017-06" db="EMBL/GenBank/DDBJ databases">
        <title>Azoarcus sp. TSNA42 complete genome sequence.</title>
        <authorList>
            <person name="Woo J.-H."/>
            <person name="Kim H.-S."/>
        </authorList>
    </citation>
    <scope>NUCLEOTIDE SEQUENCE [LARGE SCALE GENOMIC DNA]</scope>
    <source>
        <strain evidence="2 3">TSNA42</strain>
    </source>
</reference>
<feature type="transmembrane region" description="Helical" evidence="1">
    <location>
        <begin position="86"/>
        <end position="108"/>
    </location>
</feature>
<keyword evidence="1" id="KW-0472">Membrane</keyword>
<dbReference type="Proteomes" id="UP000244902">
    <property type="component" value="Chromosome"/>
</dbReference>
<sequence length="112" mass="12010">MYEIWLAMNIVFELGLMYLPVVIGVAALLIILFGIAIVRGRPAWCGAVKPAIGVGLLALIVAFLLTPGMTKSSFENMGYWVDWANLFAISAGFGAVAAALTLPLAATLRRQR</sequence>
<keyword evidence="1" id="KW-1133">Transmembrane helix</keyword>
<dbReference type="EMBL" id="CP022188">
    <property type="protein sequence ID" value="AWI80478.1"/>
    <property type="molecule type" value="Genomic_DNA"/>
</dbReference>
<dbReference type="OrthoDB" id="9157543at2"/>
<feature type="transmembrane region" description="Helical" evidence="1">
    <location>
        <begin position="50"/>
        <end position="66"/>
    </location>
</feature>
<evidence type="ECO:0000313" key="3">
    <source>
        <dbReference type="Proteomes" id="UP000244902"/>
    </source>
</evidence>